<protein>
    <submittedName>
        <fullName evidence="2">SH3 domain-containing protein</fullName>
    </submittedName>
</protein>
<dbReference type="Pfam" id="PF06347">
    <property type="entry name" value="SH3_4"/>
    <property type="match status" value="2"/>
</dbReference>
<accession>A0A9X2T3N1</accession>
<keyword evidence="3" id="KW-1185">Reference proteome</keyword>
<evidence type="ECO:0000313" key="2">
    <source>
        <dbReference type="EMBL" id="MCS0497317.1"/>
    </source>
</evidence>
<dbReference type="EMBL" id="JANTHZ010000012">
    <property type="protein sequence ID" value="MCS0497317.1"/>
    <property type="molecule type" value="Genomic_DNA"/>
</dbReference>
<proteinExistence type="predicted"/>
<evidence type="ECO:0000256" key="1">
    <source>
        <dbReference type="SAM" id="SignalP"/>
    </source>
</evidence>
<reference evidence="2" key="1">
    <citation type="submission" date="2022-08" db="EMBL/GenBank/DDBJ databases">
        <authorList>
            <person name="Li F."/>
        </authorList>
    </citation>
    <scope>NUCLEOTIDE SEQUENCE</scope>
    <source>
        <strain evidence="2">MQZ15Z-1</strain>
    </source>
</reference>
<organism evidence="2 3">
    <name type="scientific">Ancylobacter mangrovi</name>
    <dbReference type="NCBI Taxonomy" id="2972472"/>
    <lineage>
        <taxon>Bacteria</taxon>
        <taxon>Pseudomonadati</taxon>
        <taxon>Pseudomonadota</taxon>
        <taxon>Alphaproteobacteria</taxon>
        <taxon>Hyphomicrobiales</taxon>
        <taxon>Xanthobacteraceae</taxon>
        <taxon>Ancylobacter</taxon>
    </lineage>
</organism>
<dbReference type="Proteomes" id="UP001151088">
    <property type="component" value="Unassembled WGS sequence"/>
</dbReference>
<keyword evidence="1" id="KW-0732">Signal</keyword>
<dbReference type="InterPro" id="IPR010466">
    <property type="entry name" value="DUF1058"/>
</dbReference>
<gene>
    <name evidence="2" type="ORF">NVS89_19700</name>
</gene>
<feature type="chain" id="PRO_5040870367" evidence="1">
    <location>
        <begin position="29"/>
        <end position="171"/>
    </location>
</feature>
<dbReference type="RefSeq" id="WP_258734474.1">
    <property type="nucleotide sequence ID" value="NZ_JANTHZ010000012.1"/>
</dbReference>
<comment type="caution">
    <text evidence="2">The sequence shown here is derived from an EMBL/GenBank/DDBJ whole genome shotgun (WGS) entry which is preliminary data.</text>
</comment>
<dbReference type="AlphaFoldDB" id="A0A9X2T3N1"/>
<feature type="signal peptide" evidence="1">
    <location>
        <begin position="1"/>
        <end position="28"/>
    </location>
</feature>
<evidence type="ECO:0000313" key="3">
    <source>
        <dbReference type="Proteomes" id="UP001151088"/>
    </source>
</evidence>
<name>A0A9X2T3N1_9HYPH</name>
<sequence length="171" mass="19139">MFAAPYRAWLIVVATALMAVMSAVPAPAFGAPAELPYFVSLKSSITNVRVGPGFSYPVKWVFKRARWPVEVVYRYGNWRRIRDNTGAVGWIHAVMLSDRRFAAIRVRGGRLVDLREAASSKAQLLARLEANVLVRPTSCRQGWCHVQVVGHGLEGFVPEIRLWGVYPAEIF</sequence>
<dbReference type="Gene3D" id="2.30.30.40">
    <property type="entry name" value="SH3 Domains"/>
    <property type="match status" value="1"/>
</dbReference>